<protein>
    <submittedName>
        <fullName evidence="2">Uncharacterized protein</fullName>
    </submittedName>
</protein>
<evidence type="ECO:0000256" key="1">
    <source>
        <dbReference type="SAM" id="MobiDB-lite"/>
    </source>
</evidence>
<keyword evidence="3" id="KW-1185">Reference proteome</keyword>
<dbReference type="Proteomes" id="UP001500897">
    <property type="component" value="Unassembled WGS sequence"/>
</dbReference>
<sequence length="153" mass="15970">MNETGANRAPRPSRYPPYGPRSDSTGTPASRRIATYRRAARSLTPSRAANCSDVVPGRSRSTSSARNARAVGLISVFATPDTLEKRARGSGNGEAQSADGALPERASASGSVTDTQQHEPPMGSGHQQHGLAVPRAPGGALPAFRKLIVRNPS</sequence>
<proteinExistence type="predicted"/>
<feature type="region of interest" description="Disordered" evidence="1">
    <location>
        <begin position="1"/>
        <end position="153"/>
    </location>
</feature>
<name>A0ABN2WEC2_9ACTN</name>
<evidence type="ECO:0000313" key="2">
    <source>
        <dbReference type="EMBL" id="GAA2089956.1"/>
    </source>
</evidence>
<comment type="caution">
    <text evidence="2">The sequence shown here is derived from an EMBL/GenBank/DDBJ whole genome shotgun (WGS) entry which is preliminary data.</text>
</comment>
<dbReference type="EMBL" id="BAAANS010000006">
    <property type="protein sequence ID" value="GAA2089956.1"/>
    <property type="molecule type" value="Genomic_DNA"/>
</dbReference>
<reference evidence="2 3" key="1">
    <citation type="journal article" date="2019" name="Int. J. Syst. Evol. Microbiol.">
        <title>The Global Catalogue of Microorganisms (GCM) 10K type strain sequencing project: providing services to taxonomists for standard genome sequencing and annotation.</title>
        <authorList>
            <consortium name="The Broad Institute Genomics Platform"/>
            <consortium name="The Broad Institute Genome Sequencing Center for Infectious Disease"/>
            <person name="Wu L."/>
            <person name="Ma J."/>
        </authorList>
    </citation>
    <scope>NUCLEOTIDE SEQUENCE [LARGE SCALE GENOMIC DNA]</scope>
    <source>
        <strain evidence="2 3">JCM 14559</strain>
    </source>
</reference>
<gene>
    <name evidence="2" type="ORF">GCM10009759_13140</name>
</gene>
<feature type="compositionally biased region" description="Low complexity" evidence="1">
    <location>
        <begin position="58"/>
        <end position="70"/>
    </location>
</feature>
<accession>A0ABN2WEC2</accession>
<evidence type="ECO:0000313" key="3">
    <source>
        <dbReference type="Proteomes" id="UP001500897"/>
    </source>
</evidence>
<organism evidence="2 3">
    <name type="scientific">Kitasatospora saccharophila</name>
    <dbReference type="NCBI Taxonomy" id="407973"/>
    <lineage>
        <taxon>Bacteria</taxon>
        <taxon>Bacillati</taxon>
        <taxon>Actinomycetota</taxon>
        <taxon>Actinomycetes</taxon>
        <taxon>Kitasatosporales</taxon>
        <taxon>Streptomycetaceae</taxon>
        <taxon>Kitasatospora</taxon>
    </lineage>
</organism>